<comment type="caution">
    <text evidence="1">The sequence shown here is derived from an EMBL/GenBank/DDBJ whole genome shotgun (WGS) entry which is preliminary data.</text>
</comment>
<name>A0A1Q5TG32_9EURO</name>
<reference evidence="1 2" key="1">
    <citation type="submission" date="2016-10" db="EMBL/GenBank/DDBJ databases">
        <title>Genome sequence of the ascomycete fungus Penicillium subrubescens.</title>
        <authorList>
            <person name="De Vries R.P."/>
            <person name="Peng M."/>
            <person name="Dilokpimol A."/>
            <person name="Hilden K."/>
            <person name="Makela M.R."/>
            <person name="Grigoriev I."/>
            <person name="Riley R."/>
            <person name="Granchi Z."/>
        </authorList>
    </citation>
    <scope>NUCLEOTIDE SEQUENCE [LARGE SCALE GENOMIC DNA]</scope>
    <source>
        <strain evidence="1 2">CBS 132785</strain>
    </source>
</reference>
<accession>A0A1Q5TG32</accession>
<organism evidence="1 2">
    <name type="scientific">Penicillium subrubescens</name>
    <dbReference type="NCBI Taxonomy" id="1316194"/>
    <lineage>
        <taxon>Eukaryota</taxon>
        <taxon>Fungi</taxon>
        <taxon>Dikarya</taxon>
        <taxon>Ascomycota</taxon>
        <taxon>Pezizomycotina</taxon>
        <taxon>Eurotiomycetes</taxon>
        <taxon>Eurotiomycetidae</taxon>
        <taxon>Eurotiales</taxon>
        <taxon>Aspergillaceae</taxon>
        <taxon>Penicillium</taxon>
    </lineage>
</organism>
<gene>
    <name evidence="1" type="ORF">PENSUB_8573</name>
</gene>
<sequence>MSGEWKGLYQGALGTGDVLRCLGMAMHYQEKTTGACKEKGANIAQDSTVTGHADAAIAPVPTSNCLNDIMPVLCILSFHHASLAIAMRRATSVDVNNGIFPRATSL</sequence>
<evidence type="ECO:0000313" key="2">
    <source>
        <dbReference type="Proteomes" id="UP000186955"/>
    </source>
</evidence>
<dbReference type="EMBL" id="MNBE01000664">
    <property type="protein sequence ID" value="OKO99186.1"/>
    <property type="molecule type" value="Genomic_DNA"/>
</dbReference>
<dbReference type="AlphaFoldDB" id="A0A1Q5TG32"/>
<proteinExistence type="predicted"/>
<evidence type="ECO:0000313" key="1">
    <source>
        <dbReference type="EMBL" id="OKO99186.1"/>
    </source>
</evidence>
<dbReference type="Proteomes" id="UP000186955">
    <property type="component" value="Unassembled WGS sequence"/>
</dbReference>
<protein>
    <submittedName>
        <fullName evidence="1">Uncharacterized protein</fullName>
    </submittedName>
</protein>
<keyword evidence="2" id="KW-1185">Reference proteome</keyword>